<keyword evidence="4" id="KW-0056">Arginine metabolism</keyword>
<evidence type="ECO:0000313" key="12">
    <source>
        <dbReference type="Proteomes" id="UP000013785"/>
    </source>
</evidence>
<organism evidence="11 12">
    <name type="scientific">Enterococcus phoeniculicola ATCC BAA-412</name>
    <dbReference type="NCBI Taxonomy" id="1158610"/>
    <lineage>
        <taxon>Bacteria</taxon>
        <taxon>Bacillati</taxon>
        <taxon>Bacillota</taxon>
        <taxon>Bacilli</taxon>
        <taxon>Lactobacillales</taxon>
        <taxon>Enterococcaceae</taxon>
        <taxon>Enterococcus</taxon>
    </lineage>
</organism>
<dbReference type="HOGENOM" id="CLU_076278_0_0_9"/>
<comment type="caution">
    <text evidence="11">The sequence shown here is derived from an EMBL/GenBank/DDBJ whole genome shotgun (WGS) entry which is preliminary data.</text>
</comment>
<proteinExistence type="inferred from homology"/>
<evidence type="ECO:0000256" key="5">
    <source>
        <dbReference type="ARBA" id="ARBA00022679"/>
    </source>
</evidence>
<dbReference type="NCBIfam" id="TIGR00746">
    <property type="entry name" value="arcC"/>
    <property type="match status" value="1"/>
</dbReference>
<dbReference type="PANTHER" id="PTHR30409">
    <property type="entry name" value="CARBAMATE KINASE"/>
    <property type="match status" value="1"/>
</dbReference>
<evidence type="ECO:0000256" key="1">
    <source>
        <dbReference type="ARBA" id="ARBA00005118"/>
    </source>
</evidence>
<dbReference type="OrthoDB" id="9766717at2"/>
<dbReference type="STRING" id="154621.RV11_GL001597"/>
<gene>
    <name evidence="11" type="ORF">UC3_00165</name>
</gene>
<evidence type="ECO:0000256" key="8">
    <source>
        <dbReference type="NCBIfam" id="TIGR00746"/>
    </source>
</evidence>
<dbReference type="GO" id="GO:0008804">
    <property type="term" value="F:carbamate kinase activity"/>
    <property type="evidence" value="ECO:0007669"/>
    <property type="project" value="UniProtKB-UniRule"/>
</dbReference>
<dbReference type="FunFam" id="3.40.1160.10:FF:000007">
    <property type="entry name" value="Carbamate kinase"/>
    <property type="match status" value="1"/>
</dbReference>
<dbReference type="Pfam" id="PF00696">
    <property type="entry name" value="AA_kinase"/>
    <property type="match status" value="1"/>
</dbReference>
<evidence type="ECO:0000256" key="3">
    <source>
        <dbReference type="ARBA" id="ARBA00013070"/>
    </source>
</evidence>
<reference evidence="11 12" key="1">
    <citation type="submission" date="2013-02" db="EMBL/GenBank/DDBJ databases">
        <title>The Genome Sequence of Enterococcus phoeniculicola BAA-412.</title>
        <authorList>
            <consortium name="The Broad Institute Genome Sequencing Platform"/>
            <consortium name="The Broad Institute Genome Sequencing Center for Infectious Disease"/>
            <person name="Earl A.M."/>
            <person name="Gilmore M.S."/>
            <person name="Lebreton F."/>
            <person name="Walker B."/>
            <person name="Young S.K."/>
            <person name="Zeng Q."/>
            <person name="Gargeya S."/>
            <person name="Fitzgerald M."/>
            <person name="Haas B."/>
            <person name="Abouelleil A."/>
            <person name="Alvarado L."/>
            <person name="Arachchi H.M."/>
            <person name="Berlin A.M."/>
            <person name="Chapman S.B."/>
            <person name="Dewar J."/>
            <person name="Goldberg J."/>
            <person name="Griggs A."/>
            <person name="Gujja S."/>
            <person name="Hansen M."/>
            <person name="Howarth C."/>
            <person name="Imamovic A."/>
            <person name="Larimer J."/>
            <person name="McCowan C."/>
            <person name="Murphy C."/>
            <person name="Neiman D."/>
            <person name="Pearson M."/>
            <person name="Priest M."/>
            <person name="Roberts A."/>
            <person name="Saif S."/>
            <person name="Shea T."/>
            <person name="Sisk P."/>
            <person name="Sykes S."/>
            <person name="Wortman J."/>
            <person name="Nusbaum C."/>
            <person name="Birren B."/>
        </authorList>
    </citation>
    <scope>NUCLEOTIDE SEQUENCE [LARGE SCALE GENOMIC DNA]</scope>
    <source>
        <strain evidence="11 12">ATCC BAA-412</strain>
    </source>
</reference>
<dbReference type="eggNOG" id="COG0549">
    <property type="taxonomic scope" value="Bacteria"/>
</dbReference>
<name>R3WP98_9ENTE</name>
<dbReference type="CDD" id="cd04235">
    <property type="entry name" value="AAK_CK"/>
    <property type="match status" value="1"/>
</dbReference>
<dbReference type="GO" id="GO:0019546">
    <property type="term" value="P:L-arginine deiminase pathway"/>
    <property type="evidence" value="ECO:0007669"/>
    <property type="project" value="TreeGrafter"/>
</dbReference>
<evidence type="ECO:0000256" key="7">
    <source>
        <dbReference type="ARBA" id="ARBA00048467"/>
    </source>
</evidence>
<dbReference type="InterPro" id="IPR001048">
    <property type="entry name" value="Asp/Glu/Uridylate_kinase"/>
</dbReference>
<dbReference type="Proteomes" id="UP000013785">
    <property type="component" value="Unassembled WGS sequence"/>
</dbReference>
<evidence type="ECO:0000256" key="9">
    <source>
        <dbReference type="PIRNR" id="PIRNR000723"/>
    </source>
</evidence>
<dbReference type="PATRIC" id="fig|1158610.3.peg.143"/>
<evidence type="ECO:0000259" key="10">
    <source>
        <dbReference type="Pfam" id="PF00696"/>
    </source>
</evidence>
<dbReference type="AlphaFoldDB" id="R3WP98"/>
<keyword evidence="5 9" id="KW-0808">Transferase</keyword>
<evidence type="ECO:0000256" key="6">
    <source>
        <dbReference type="ARBA" id="ARBA00022777"/>
    </source>
</evidence>
<dbReference type="SUPFAM" id="SSF53633">
    <property type="entry name" value="Carbamate kinase-like"/>
    <property type="match status" value="1"/>
</dbReference>
<dbReference type="Gene3D" id="3.40.1160.10">
    <property type="entry name" value="Acetylglutamate kinase-like"/>
    <property type="match status" value="1"/>
</dbReference>
<comment type="catalytic activity">
    <reaction evidence="7">
        <text>hydrogencarbonate + NH4(+) + ATP = carbamoyl phosphate + ADP + H2O + H(+)</text>
        <dbReference type="Rhea" id="RHEA:10152"/>
        <dbReference type="ChEBI" id="CHEBI:15377"/>
        <dbReference type="ChEBI" id="CHEBI:15378"/>
        <dbReference type="ChEBI" id="CHEBI:17544"/>
        <dbReference type="ChEBI" id="CHEBI:28938"/>
        <dbReference type="ChEBI" id="CHEBI:30616"/>
        <dbReference type="ChEBI" id="CHEBI:58228"/>
        <dbReference type="ChEBI" id="CHEBI:456216"/>
        <dbReference type="EC" id="2.7.2.2"/>
    </reaction>
</comment>
<dbReference type="PIRSF" id="PIRSF000723">
    <property type="entry name" value="Carbamate_kin"/>
    <property type="match status" value="1"/>
</dbReference>
<dbReference type="UniPathway" id="UPA00996">
    <property type="reaction ID" value="UER00366"/>
</dbReference>
<sequence length="313" mass="33631">MAKIVIALGGNALGNNVIEQKSAINQVVPVLIDLISDGNEIVVSHGNGPQVGMINLAFTEYFERHQSEDTLPFPECNAMSEGYIGYHLQSALSNECQRRAIEKRAVTVITQVEVSKKDPAFTTPSKPIGAFYTKEEAEVISARDHYVMKEDAGRGYRRVVPSPYPQDILEKKAICQLVDAGHIVIACGGGGVPVVKEESGYEGVAAVIDKDFASARLAELIGADMLVILTTVPQVFIDFGKPTQKGLGRITPKEITEYQKLGQFSAGSMLPKVKAAVSFVEAKKGNRGIITSFDSLTDALKGVAGTVIESEGF</sequence>
<evidence type="ECO:0000256" key="4">
    <source>
        <dbReference type="ARBA" id="ARBA00022503"/>
    </source>
</evidence>
<dbReference type="InterPro" id="IPR036393">
    <property type="entry name" value="AceGlu_kinase-like_sf"/>
</dbReference>
<dbReference type="InterPro" id="IPR003964">
    <property type="entry name" value="Carb_kinase"/>
</dbReference>
<dbReference type="GO" id="GO:0005829">
    <property type="term" value="C:cytosol"/>
    <property type="evidence" value="ECO:0007669"/>
    <property type="project" value="TreeGrafter"/>
</dbReference>
<evidence type="ECO:0000256" key="2">
    <source>
        <dbReference type="ARBA" id="ARBA00011066"/>
    </source>
</evidence>
<feature type="domain" description="Aspartate/glutamate/uridylate kinase" evidence="10">
    <location>
        <begin position="3"/>
        <end position="284"/>
    </location>
</feature>
<dbReference type="NCBIfam" id="NF009007">
    <property type="entry name" value="PRK12352.1"/>
    <property type="match status" value="1"/>
</dbReference>
<protein>
    <recommendedName>
        <fullName evidence="3 8">Carbamate kinase</fullName>
    </recommendedName>
</protein>
<dbReference type="PRINTS" id="PR01469">
    <property type="entry name" value="CARBMTKINASE"/>
</dbReference>
<comment type="pathway">
    <text evidence="1">Metabolic intermediate metabolism; carbamoyl phosphate degradation; CO(2) and NH(3) from carbamoyl phosphate: step 1/1.</text>
</comment>
<keyword evidence="6 9" id="KW-0418">Kinase</keyword>
<dbReference type="RefSeq" id="WP_010766852.1">
    <property type="nucleotide sequence ID" value="NZ_ASWE01000005.1"/>
</dbReference>
<dbReference type="EMBL" id="AJAT01000005">
    <property type="protein sequence ID" value="EOL49262.1"/>
    <property type="molecule type" value="Genomic_DNA"/>
</dbReference>
<comment type="similarity">
    <text evidence="2 9">Belongs to the carbamate kinase family.</text>
</comment>
<dbReference type="PANTHER" id="PTHR30409:SF1">
    <property type="entry name" value="CARBAMATE KINASE-RELATED"/>
    <property type="match status" value="1"/>
</dbReference>
<evidence type="ECO:0000313" key="11">
    <source>
        <dbReference type="EMBL" id="EOL49262.1"/>
    </source>
</evidence>
<keyword evidence="12" id="KW-1185">Reference proteome</keyword>
<accession>R3WP98</accession>